<evidence type="ECO:0000313" key="2">
    <source>
        <dbReference type="Proteomes" id="UP001596160"/>
    </source>
</evidence>
<gene>
    <name evidence="1" type="ORF">ACFPRH_15035</name>
</gene>
<dbReference type="InterPro" id="IPR036249">
    <property type="entry name" value="Thioredoxin-like_sf"/>
</dbReference>
<name>A0ABW0AJC2_9ACTN</name>
<reference evidence="2" key="1">
    <citation type="journal article" date="2019" name="Int. J. Syst. Evol. Microbiol.">
        <title>The Global Catalogue of Microorganisms (GCM) 10K type strain sequencing project: providing services to taxonomists for standard genome sequencing and annotation.</title>
        <authorList>
            <consortium name="The Broad Institute Genomics Platform"/>
            <consortium name="The Broad Institute Genome Sequencing Center for Infectious Disease"/>
            <person name="Wu L."/>
            <person name="Ma J."/>
        </authorList>
    </citation>
    <scope>NUCLEOTIDE SEQUENCE [LARGE SCALE GENOMIC DNA]</scope>
    <source>
        <strain evidence="2">PCU 266</strain>
    </source>
</reference>
<organism evidence="1 2">
    <name type="scientific">Streptomyces amakusaensis</name>
    <dbReference type="NCBI Taxonomy" id="67271"/>
    <lineage>
        <taxon>Bacteria</taxon>
        <taxon>Bacillati</taxon>
        <taxon>Actinomycetota</taxon>
        <taxon>Actinomycetes</taxon>
        <taxon>Kitasatosporales</taxon>
        <taxon>Streptomycetaceae</taxon>
        <taxon>Streptomyces</taxon>
    </lineage>
</organism>
<comment type="caution">
    <text evidence="1">The sequence shown here is derived from an EMBL/GenBank/DDBJ whole genome shotgun (WGS) entry which is preliminary data.</text>
</comment>
<dbReference type="PROSITE" id="PS00194">
    <property type="entry name" value="THIOREDOXIN_1"/>
    <property type="match status" value="1"/>
</dbReference>
<dbReference type="InterPro" id="IPR017937">
    <property type="entry name" value="Thioredoxin_CS"/>
</dbReference>
<dbReference type="Proteomes" id="UP001596160">
    <property type="component" value="Unassembled WGS sequence"/>
</dbReference>
<sequence length="191" mass="19805">MPFLTALVVFVGLLCTLDLVLTLGVIKRLREHTELLTAPPPTPAIPVGGSVADFAATTVDGEPLSGAMFAQDTLVAFFSPGCGPCEEKLPAFVSYARSADGAGSPEDRPVAVVVGDRDAAAGFVSRLSPVARVVVEDPGGPMGLAFKAEMFPTLLKVAPDDGGSLVVTDNQVRLERRPARESAATRPHPAA</sequence>
<dbReference type="RefSeq" id="WP_344474200.1">
    <property type="nucleotide sequence ID" value="NZ_BAAASB010000004.1"/>
</dbReference>
<proteinExistence type="predicted"/>
<dbReference type="Gene3D" id="3.40.30.10">
    <property type="entry name" value="Glutaredoxin"/>
    <property type="match status" value="1"/>
</dbReference>
<dbReference type="EMBL" id="JBHSKP010000008">
    <property type="protein sequence ID" value="MFC5153051.1"/>
    <property type="molecule type" value="Genomic_DNA"/>
</dbReference>
<protein>
    <submittedName>
        <fullName evidence="1">TlpA family protein disulfide reductase</fullName>
    </submittedName>
</protein>
<dbReference type="SUPFAM" id="SSF52833">
    <property type="entry name" value="Thioredoxin-like"/>
    <property type="match status" value="1"/>
</dbReference>
<keyword evidence="2" id="KW-1185">Reference proteome</keyword>
<accession>A0ABW0AJC2</accession>
<evidence type="ECO:0000313" key="1">
    <source>
        <dbReference type="EMBL" id="MFC5153051.1"/>
    </source>
</evidence>